<reference evidence="2" key="1">
    <citation type="journal article" date="2019" name="Int. J. Syst. Evol. Microbiol.">
        <title>The Global Catalogue of Microorganisms (GCM) 10K type strain sequencing project: providing services to taxonomists for standard genome sequencing and annotation.</title>
        <authorList>
            <consortium name="The Broad Institute Genomics Platform"/>
            <consortium name="The Broad Institute Genome Sequencing Center for Infectious Disease"/>
            <person name="Wu L."/>
            <person name="Ma J."/>
        </authorList>
    </citation>
    <scope>NUCLEOTIDE SEQUENCE [LARGE SCALE GENOMIC DNA]</scope>
    <source>
        <strain evidence="2">CGMCC 4.1469</strain>
    </source>
</reference>
<keyword evidence="2" id="KW-1185">Reference proteome</keyword>
<organism evidence="1 2">
    <name type="scientific">Kitasatospora aburaviensis</name>
    <dbReference type="NCBI Taxonomy" id="67265"/>
    <lineage>
        <taxon>Bacteria</taxon>
        <taxon>Bacillati</taxon>
        <taxon>Actinomycetota</taxon>
        <taxon>Actinomycetes</taxon>
        <taxon>Kitasatosporales</taxon>
        <taxon>Streptomycetaceae</taxon>
        <taxon>Kitasatospora</taxon>
    </lineage>
</organism>
<dbReference type="EMBL" id="JBHSOD010000030">
    <property type="protein sequence ID" value="MFC5887728.1"/>
    <property type="molecule type" value="Genomic_DNA"/>
</dbReference>
<accession>A0ABW1F1L2</accession>
<sequence length="176" mass="18371">MSLNTRVIAALGAVVVIGAGTVVGSIAYASDQDKPSDHRVTLTVGTSSMEEDPFCFNDGKPLTDQQQEECQEKAGKALDEGKLPKSDVVSSDGIGLGVTPDVADRGWWANSNGGQGQGGRFVLASAAKGSTYSGTVQASKALNSSGKTLITVVESDPKQPDAIYGVWYFQLNTQDN</sequence>
<evidence type="ECO:0000313" key="2">
    <source>
        <dbReference type="Proteomes" id="UP001596067"/>
    </source>
</evidence>
<protein>
    <recommendedName>
        <fullName evidence="3">DUF2771 domain-containing protein</fullName>
    </recommendedName>
</protein>
<comment type="caution">
    <text evidence="1">The sequence shown here is derived from an EMBL/GenBank/DDBJ whole genome shotgun (WGS) entry which is preliminary data.</text>
</comment>
<gene>
    <name evidence="1" type="ORF">ACFP0N_22425</name>
</gene>
<dbReference type="RefSeq" id="WP_313765106.1">
    <property type="nucleotide sequence ID" value="NZ_BAAAVH010000018.1"/>
</dbReference>
<proteinExistence type="predicted"/>
<evidence type="ECO:0008006" key="3">
    <source>
        <dbReference type="Google" id="ProtNLM"/>
    </source>
</evidence>
<dbReference type="Proteomes" id="UP001596067">
    <property type="component" value="Unassembled WGS sequence"/>
</dbReference>
<evidence type="ECO:0000313" key="1">
    <source>
        <dbReference type="EMBL" id="MFC5887728.1"/>
    </source>
</evidence>
<name>A0ABW1F1L2_9ACTN</name>